<dbReference type="RefSeq" id="XP_008100489.1">
    <property type="nucleotide sequence ID" value="XM_008102298.1"/>
</dbReference>
<feature type="transmembrane region" description="Helical" evidence="1">
    <location>
        <begin position="69"/>
        <end position="87"/>
    </location>
</feature>
<keyword evidence="1" id="KW-1133">Transmembrane helix</keyword>
<name>E3R031_COLGM</name>
<gene>
    <name evidence="2" type="ORF">GLRG_11614</name>
</gene>
<keyword evidence="1" id="KW-0472">Membrane</keyword>
<evidence type="ECO:0000313" key="2">
    <source>
        <dbReference type="EMBL" id="EFQ36469.1"/>
    </source>
</evidence>
<evidence type="ECO:0000256" key="1">
    <source>
        <dbReference type="SAM" id="Phobius"/>
    </source>
</evidence>
<proteinExistence type="predicted"/>
<reference evidence="3" key="1">
    <citation type="journal article" date="2012" name="Nat. Genet.">
        <title>Lifestyle transitions in plant pathogenic Colletotrichum fungi deciphered by genome and transcriptome analyses.</title>
        <authorList>
            <person name="O'Connell R.J."/>
            <person name="Thon M.R."/>
            <person name="Hacquard S."/>
            <person name="Amyotte S.G."/>
            <person name="Kleemann J."/>
            <person name="Torres M.F."/>
            <person name="Damm U."/>
            <person name="Buiate E.A."/>
            <person name="Epstein L."/>
            <person name="Alkan N."/>
            <person name="Altmueller J."/>
            <person name="Alvarado-Balderrama L."/>
            <person name="Bauser C.A."/>
            <person name="Becker C."/>
            <person name="Birren B.W."/>
            <person name="Chen Z."/>
            <person name="Choi J."/>
            <person name="Crouch J.A."/>
            <person name="Duvick J.P."/>
            <person name="Farman M.A."/>
            <person name="Gan P."/>
            <person name="Heiman D."/>
            <person name="Henrissat B."/>
            <person name="Howard R.J."/>
            <person name="Kabbage M."/>
            <person name="Koch C."/>
            <person name="Kracher B."/>
            <person name="Kubo Y."/>
            <person name="Law A.D."/>
            <person name="Lebrun M.-H."/>
            <person name="Lee Y.-H."/>
            <person name="Miyara I."/>
            <person name="Moore N."/>
            <person name="Neumann U."/>
            <person name="Nordstroem K."/>
            <person name="Panaccione D.G."/>
            <person name="Panstruga R."/>
            <person name="Place M."/>
            <person name="Proctor R.H."/>
            <person name="Prusky D."/>
            <person name="Rech G."/>
            <person name="Reinhardt R."/>
            <person name="Rollins J.A."/>
            <person name="Rounsley S."/>
            <person name="Schardl C.L."/>
            <person name="Schwartz D.C."/>
            <person name="Shenoy N."/>
            <person name="Shirasu K."/>
            <person name="Sikhakolli U.R."/>
            <person name="Stueber K."/>
            <person name="Sukno S.A."/>
            <person name="Sweigard J.A."/>
            <person name="Takano Y."/>
            <person name="Takahara H."/>
            <person name="Trail F."/>
            <person name="van der Does H.C."/>
            <person name="Voll L.M."/>
            <person name="Will I."/>
            <person name="Young S."/>
            <person name="Zeng Q."/>
            <person name="Zhang J."/>
            <person name="Zhou S."/>
            <person name="Dickman M.B."/>
            <person name="Schulze-Lefert P."/>
            <person name="Ver Loren van Themaat E."/>
            <person name="Ma L.-J."/>
            <person name="Vaillancourt L.J."/>
        </authorList>
    </citation>
    <scope>NUCLEOTIDE SEQUENCE [LARGE SCALE GENOMIC DNA]</scope>
    <source>
        <strain evidence="3">M1.001 / M2 / FGSC 10212</strain>
    </source>
</reference>
<dbReference type="HOGENOM" id="CLU_2468942_0_0_1"/>
<dbReference type="EMBL" id="GG697426">
    <property type="protein sequence ID" value="EFQ36469.1"/>
    <property type="molecule type" value="Genomic_DNA"/>
</dbReference>
<dbReference type="Proteomes" id="UP000008782">
    <property type="component" value="Unassembled WGS sequence"/>
</dbReference>
<accession>E3R031</accession>
<organism evidence="3">
    <name type="scientific">Colletotrichum graminicola (strain M1.001 / M2 / FGSC 10212)</name>
    <name type="common">Maize anthracnose fungus</name>
    <name type="synonym">Glomerella graminicola</name>
    <dbReference type="NCBI Taxonomy" id="645133"/>
    <lineage>
        <taxon>Eukaryota</taxon>
        <taxon>Fungi</taxon>
        <taxon>Dikarya</taxon>
        <taxon>Ascomycota</taxon>
        <taxon>Pezizomycotina</taxon>
        <taxon>Sordariomycetes</taxon>
        <taxon>Hypocreomycetidae</taxon>
        <taxon>Glomerellales</taxon>
        <taxon>Glomerellaceae</taxon>
        <taxon>Colletotrichum</taxon>
        <taxon>Colletotrichum graminicola species complex</taxon>
    </lineage>
</organism>
<dbReference type="VEuPathDB" id="FungiDB:GLRG_11614"/>
<dbReference type="GeneID" id="24416978"/>
<protein>
    <submittedName>
        <fullName evidence="2">Uncharacterized protein</fullName>
    </submittedName>
</protein>
<sequence length="88" mass="9957">MDMREEHGKCGLPDTRKQSIRIIAMLDSPSLLAIRKTNEDSHNTGGLTAKIHVPRATIVRLRSMSGQGLSPFTTYLSTFWILIYWLVL</sequence>
<keyword evidence="1" id="KW-0812">Transmembrane</keyword>
<evidence type="ECO:0000313" key="3">
    <source>
        <dbReference type="Proteomes" id="UP000008782"/>
    </source>
</evidence>
<keyword evidence="3" id="KW-1185">Reference proteome</keyword>
<dbReference type="AlphaFoldDB" id="E3R031"/>